<dbReference type="InterPro" id="IPR017900">
    <property type="entry name" value="4Fe4S_Fe_S_CS"/>
</dbReference>
<dbReference type="HOGENOM" id="CLU_070764_2_0_7"/>
<dbReference type="eggNOG" id="COG0778">
    <property type="taxonomic scope" value="Bacteria"/>
</dbReference>
<dbReference type="PATRIC" id="fig|1121451.3.peg.2371"/>
<organism evidence="10 11">
    <name type="scientific">Maridesulfovibrio hydrothermalis AM13 = DSM 14728</name>
    <dbReference type="NCBI Taxonomy" id="1121451"/>
    <lineage>
        <taxon>Bacteria</taxon>
        <taxon>Pseudomonadati</taxon>
        <taxon>Thermodesulfobacteriota</taxon>
        <taxon>Desulfovibrionia</taxon>
        <taxon>Desulfovibrionales</taxon>
        <taxon>Desulfovibrionaceae</taxon>
        <taxon>Maridesulfovibrio</taxon>
    </lineage>
</organism>
<dbReference type="SUPFAM" id="SSF55469">
    <property type="entry name" value="FMN-dependent nitroreductase-like"/>
    <property type="match status" value="1"/>
</dbReference>
<dbReference type="GO" id="GO:0046872">
    <property type="term" value="F:metal ion binding"/>
    <property type="evidence" value="ECO:0007669"/>
    <property type="project" value="UniProtKB-KW"/>
</dbReference>
<sequence length="276" mass="30833">MLNFTVDKELCVLCGLCAKDCVFGIIELDDYPQIKNEKKCIKCQHCLAVCPTGALSIMGNTAEGSTPLKGNLPEADQVEVLLKGRRSVRTYKEEPLEAATIEKLMEIAWHAPTGVNSQSVLVTLMDDPADVKKFSDEIYHRLEEGIEAGSLPETDLAHYIKWAYRMKKDTGMDMIFRGAPHFIFVSSPADAPSPTADTHIFMSYFEIMAQSMGVGTLWNGFLKYTVDFIFPDLREKLGIPENHQVGYAMIFGRPAVKYQRTVNRGAANVNRVTWQG</sequence>
<evidence type="ECO:0000256" key="5">
    <source>
        <dbReference type="ARBA" id="ARBA00022723"/>
    </source>
</evidence>
<accession>L0RCG0</accession>
<gene>
    <name evidence="10" type="ORF">DESAM_22152</name>
</gene>
<dbReference type="eggNOG" id="COG1145">
    <property type="taxonomic scope" value="Bacteria"/>
</dbReference>
<evidence type="ECO:0000256" key="6">
    <source>
        <dbReference type="ARBA" id="ARBA00023002"/>
    </source>
</evidence>
<protein>
    <submittedName>
        <fullName evidence="10">Nitroreductase</fullName>
    </submittedName>
</protein>
<dbReference type="AlphaFoldDB" id="L0RCG0"/>
<dbReference type="GO" id="GO:0016491">
    <property type="term" value="F:oxidoreductase activity"/>
    <property type="evidence" value="ECO:0007669"/>
    <property type="project" value="UniProtKB-KW"/>
</dbReference>
<keyword evidence="11" id="KW-1185">Reference proteome</keyword>
<keyword evidence="6" id="KW-0560">Oxidoreductase</keyword>
<dbReference type="PROSITE" id="PS51379">
    <property type="entry name" value="4FE4S_FER_2"/>
    <property type="match status" value="2"/>
</dbReference>
<feature type="domain" description="4Fe-4S ferredoxin-type" evidence="9">
    <location>
        <begin position="30"/>
        <end position="60"/>
    </location>
</feature>
<dbReference type="RefSeq" id="WP_015337019.1">
    <property type="nucleotide sequence ID" value="NC_020055.1"/>
</dbReference>
<dbReference type="EMBL" id="FO203522">
    <property type="protein sequence ID" value="CCO24419.1"/>
    <property type="molecule type" value="Genomic_DNA"/>
</dbReference>
<dbReference type="OrthoDB" id="368873at2"/>
<evidence type="ECO:0000256" key="3">
    <source>
        <dbReference type="ARBA" id="ARBA00022630"/>
    </source>
</evidence>
<dbReference type="Gene3D" id="3.40.109.10">
    <property type="entry name" value="NADH Oxidase"/>
    <property type="match status" value="1"/>
</dbReference>
<proteinExistence type="inferred from homology"/>
<keyword evidence="7" id="KW-0408">Iron</keyword>
<dbReference type="PANTHER" id="PTHR43673">
    <property type="entry name" value="NAD(P)H NITROREDUCTASE YDGI-RELATED"/>
    <property type="match status" value="1"/>
</dbReference>
<evidence type="ECO:0000256" key="7">
    <source>
        <dbReference type="ARBA" id="ARBA00023004"/>
    </source>
</evidence>
<evidence type="ECO:0000256" key="4">
    <source>
        <dbReference type="ARBA" id="ARBA00022643"/>
    </source>
</evidence>
<dbReference type="Gene3D" id="3.30.70.20">
    <property type="match status" value="1"/>
</dbReference>
<dbReference type="GO" id="GO:0051536">
    <property type="term" value="F:iron-sulfur cluster binding"/>
    <property type="evidence" value="ECO:0007669"/>
    <property type="project" value="UniProtKB-KW"/>
</dbReference>
<evidence type="ECO:0000256" key="1">
    <source>
        <dbReference type="ARBA" id="ARBA00001917"/>
    </source>
</evidence>
<feature type="domain" description="4Fe-4S ferredoxin-type" evidence="9">
    <location>
        <begin position="2"/>
        <end position="29"/>
    </location>
</feature>
<evidence type="ECO:0000313" key="11">
    <source>
        <dbReference type="Proteomes" id="UP000010808"/>
    </source>
</evidence>
<dbReference type="KEGG" id="dhy:DESAM_22152"/>
<comment type="similarity">
    <text evidence="2">Belongs to the nitroreductase family.</text>
</comment>
<comment type="cofactor">
    <cofactor evidence="1">
        <name>FMN</name>
        <dbReference type="ChEBI" id="CHEBI:58210"/>
    </cofactor>
</comment>
<dbReference type="InterPro" id="IPR017896">
    <property type="entry name" value="4Fe4S_Fe-S-bd"/>
</dbReference>
<evidence type="ECO:0000256" key="8">
    <source>
        <dbReference type="ARBA" id="ARBA00023014"/>
    </source>
</evidence>
<dbReference type="InterPro" id="IPR029479">
    <property type="entry name" value="Nitroreductase"/>
</dbReference>
<dbReference type="SUPFAM" id="SSF54862">
    <property type="entry name" value="4Fe-4S ferredoxins"/>
    <property type="match status" value="1"/>
</dbReference>
<dbReference type="PROSITE" id="PS00198">
    <property type="entry name" value="4FE4S_FER_1"/>
    <property type="match status" value="1"/>
</dbReference>
<dbReference type="Proteomes" id="UP000010808">
    <property type="component" value="Chromosome"/>
</dbReference>
<keyword evidence="4" id="KW-0288">FMN</keyword>
<name>L0RCG0_9BACT</name>
<evidence type="ECO:0000259" key="9">
    <source>
        <dbReference type="PROSITE" id="PS51379"/>
    </source>
</evidence>
<dbReference type="CDD" id="cd02143">
    <property type="entry name" value="nitroreductase_FeS-like"/>
    <property type="match status" value="1"/>
</dbReference>
<dbReference type="PANTHER" id="PTHR43673:SF2">
    <property type="entry name" value="NITROREDUCTASE"/>
    <property type="match status" value="1"/>
</dbReference>
<reference evidence="10 11" key="1">
    <citation type="submission" date="2012-10" db="EMBL/GenBank/DDBJ databases">
        <authorList>
            <person name="Genoscope - CEA"/>
        </authorList>
    </citation>
    <scope>NUCLEOTIDE SEQUENCE [LARGE SCALE GENOMIC DNA]</scope>
    <source>
        <strain evidence="11">AM13 / DSM 14728</strain>
    </source>
</reference>
<evidence type="ECO:0000256" key="2">
    <source>
        <dbReference type="ARBA" id="ARBA00007118"/>
    </source>
</evidence>
<keyword evidence="3" id="KW-0285">Flavoprotein</keyword>
<keyword evidence="5" id="KW-0479">Metal-binding</keyword>
<dbReference type="STRING" id="1121451.DESAM_22152"/>
<dbReference type="InterPro" id="IPR000415">
    <property type="entry name" value="Nitroreductase-like"/>
</dbReference>
<evidence type="ECO:0000313" key="10">
    <source>
        <dbReference type="EMBL" id="CCO24419.1"/>
    </source>
</evidence>
<dbReference type="Pfam" id="PF00881">
    <property type="entry name" value="Nitroreductase"/>
    <property type="match status" value="1"/>
</dbReference>
<keyword evidence="8" id="KW-0411">Iron-sulfur</keyword>
<dbReference type="Pfam" id="PF13187">
    <property type="entry name" value="Fer4_9"/>
    <property type="match status" value="1"/>
</dbReference>